<evidence type="ECO:0000313" key="2">
    <source>
        <dbReference type="EMBL" id="EKT82541.1"/>
    </source>
</evidence>
<protein>
    <submittedName>
        <fullName evidence="2">Uncharacterized protein</fullName>
    </submittedName>
</protein>
<sequence>MRADNDPRVNGRTVKIEAIDGDKALCRVLAAPFDYPEAERLAPRGFPFDDSSRRAPAIALSARRTGPSSKRSDSGAAAGDKGAPFGLWRITLPPGQTLSLPEKLPLPPHMLTDQPVQTWVTSVSLDGLCSPVAVGGIGADLDDLDITEA</sequence>
<reference evidence="2 3" key="1">
    <citation type="journal article" date="2013" name="Genome Announc.">
        <title>Draft Genome Sequence of Rhodococcus opacus Strain M213 Shows a Diverse Catabolic Potential.</title>
        <authorList>
            <person name="Pathak A."/>
            <person name="Green S.J."/>
            <person name="Ogram A."/>
            <person name="Chauhan A."/>
        </authorList>
    </citation>
    <scope>NUCLEOTIDE SEQUENCE [LARGE SCALE GENOMIC DNA]</scope>
    <source>
        <strain evidence="2 3">M213</strain>
    </source>
</reference>
<evidence type="ECO:0000313" key="3">
    <source>
        <dbReference type="Proteomes" id="UP000005951"/>
    </source>
</evidence>
<proteinExistence type="predicted"/>
<name>K8XP25_RHOOP</name>
<accession>K8XP25</accession>
<feature type="region of interest" description="Disordered" evidence="1">
    <location>
        <begin position="57"/>
        <end position="82"/>
    </location>
</feature>
<comment type="caution">
    <text evidence="2">The sequence shown here is derived from an EMBL/GenBank/DDBJ whole genome shotgun (WGS) entry which is preliminary data.</text>
</comment>
<organism evidence="2 3">
    <name type="scientific">Rhodococcus opacus M213</name>
    <dbReference type="NCBI Taxonomy" id="1129896"/>
    <lineage>
        <taxon>Bacteria</taxon>
        <taxon>Bacillati</taxon>
        <taxon>Actinomycetota</taxon>
        <taxon>Actinomycetes</taxon>
        <taxon>Mycobacteriales</taxon>
        <taxon>Nocardiaceae</taxon>
        <taxon>Rhodococcus</taxon>
    </lineage>
</organism>
<evidence type="ECO:0000256" key="1">
    <source>
        <dbReference type="SAM" id="MobiDB-lite"/>
    </source>
</evidence>
<gene>
    <name evidence="2" type="ORF">WSS_A11688</name>
</gene>
<dbReference type="Proteomes" id="UP000005951">
    <property type="component" value="Unassembled WGS sequence"/>
</dbReference>
<dbReference type="AlphaFoldDB" id="K8XP25"/>
<dbReference type="EMBL" id="AJYC02000032">
    <property type="protein sequence ID" value="EKT82541.1"/>
    <property type="molecule type" value="Genomic_DNA"/>
</dbReference>